<protein>
    <recommendedName>
        <fullName evidence="3">Protein-glutamate methylesterase/protein-glutamine glutaminase</fullName>
        <ecNumber evidence="3">3.1.1.61</ecNumber>
        <ecNumber evidence="3">3.5.1.44</ecNumber>
    </recommendedName>
</protein>
<evidence type="ECO:0000256" key="2">
    <source>
        <dbReference type="ARBA" id="ARBA00048267"/>
    </source>
</evidence>
<comment type="catalytic activity">
    <reaction evidence="2 3">
        <text>[protein]-L-glutamate 5-O-methyl ester + H2O = L-glutamyl-[protein] + methanol + H(+)</text>
        <dbReference type="Rhea" id="RHEA:23236"/>
        <dbReference type="Rhea" id="RHEA-COMP:10208"/>
        <dbReference type="Rhea" id="RHEA-COMP:10311"/>
        <dbReference type="ChEBI" id="CHEBI:15377"/>
        <dbReference type="ChEBI" id="CHEBI:15378"/>
        <dbReference type="ChEBI" id="CHEBI:17790"/>
        <dbReference type="ChEBI" id="CHEBI:29973"/>
        <dbReference type="ChEBI" id="CHEBI:82795"/>
        <dbReference type="EC" id="3.1.1.61"/>
    </reaction>
</comment>
<dbReference type="GO" id="GO:0000156">
    <property type="term" value="F:phosphorelay response regulator activity"/>
    <property type="evidence" value="ECO:0007669"/>
    <property type="project" value="InterPro"/>
</dbReference>
<evidence type="ECO:0000256" key="3">
    <source>
        <dbReference type="HAMAP-Rule" id="MF_00099"/>
    </source>
</evidence>
<evidence type="ECO:0000313" key="9">
    <source>
        <dbReference type="Proteomes" id="UP000320179"/>
    </source>
</evidence>
<dbReference type="PIRSF" id="PIRSF000876">
    <property type="entry name" value="RR_chemtxs_CheB"/>
    <property type="match status" value="1"/>
</dbReference>
<dbReference type="EMBL" id="CP017174">
    <property type="protein sequence ID" value="QDE71766.1"/>
    <property type="molecule type" value="Genomic_DNA"/>
</dbReference>
<keyword evidence="3" id="KW-0963">Cytoplasm</keyword>
<dbReference type="InterPro" id="IPR011006">
    <property type="entry name" value="CheY-like_superfamily"/>
</dbReference>
<evidence type="ECO:0000259" key="6">
    <source>
        <dbReference type="PROSITE" id="PS50110"/>
    </source>
</evidence>
<feature type="domain" description="Response regulatory" evidence="6">
    <location>
        <begin position="8"/>
        <end position="125"/>
    </location>
</feature>
<dbReference type="Gene3D" id="3.40.50.2300">
    <property type="match status" value="1"/>
</dbReference>
<dbReference type="AlphaFoldDB" id="A0AAE6KVX1"/>
<comment type="domain">
    <text evidence="3">Contains a C-terminal catalytic domain, and an N-terminal region which modulates catalytic activity.</text>
</comment>
<dbReference type="GO" id="GO:0005737">
    <property type="term" value="C:cytoplasm"/>
    <property type="evidence" value="ECO:0007669"/>
    <property type="project" value="UniProtKB-SubCell"/>
</dbReference>
<comment type="subcellular location">
    <subcellularLocation>
        <location evidence="3">Cytoplasm</location>
    </subcellularLocation>
</comment>
<evidence type="ECO:0000256" key="5">
    <source>
        <dbReference type="PROSITE-ProRule" id="PRU00169"/>
    </source>
</evidence>
<evidence type="ECO:0000259" key="7">
    <source>
        <dbReference type="PROSITE" id="PS50122"/>
    </source>
</evidence>
<keyword evidence="3 4" id="KW-0145">Chemotaxis</keyword>
<dbReference type="PANTHER" id="PTHR42872:SF3">
    <property type="entry name" value="PROTEIN-GLUTAMATE METHYLESTERASE_PROTEIN-GLUTAMINE GLUTAMINASE 1"/>
    <property type="match status" value="1"/>
</dbReference>
<dbReference type="Gene3D" id="3.40.50.180">
    <property type="entry name" value="Methylesterase CheB, C-terminal domain"/>
    <property type="match status" value="1"/>
</dbReference>
<comment type="catalytic activity">
    <reaction evidence="3">
        <text>L-glutaminyl-[protein] + H2O = L-glutamyl-[protein] + NH4(+)</text>
        <dbReference type="Rhea" id="RHEA:16441"/>
        <dbReference type="Rhea" id="RHEA-COMP:10207"/>
        <dbReference type="Rhea" id="RHEA-COMP:10208"/>
        <dbReference type="ChEBI" id="CHEBI:15377"/>
        <dbReference type="ChEBI" id="CHEBI:28938"/>
        <dbReference type="ChEBI" id="CHEBI:29973"/>
        <dbReference type="ChEBI" id="CHEBI:30011"/>
        <dbReference type="EC" id="3.5.1.44"/>
    </reaction>
</comment>
<name>A0AAE6KVX1_MYXXA</name>
<evidence type="ECO:0000256" key="4">
    <source>
        <dbReference type="PROSITE-ProRule" id="PRU00050"/>
    </source>
</evidence>
<sequence>MTAVSPIRVLVVDDSAFARKVLRQVLSSAEGLEVVGVARDGLDALEKVAELSPDVLTLDLVMPGLDGLGVLRALAPSAAAPRVVVVSSAGEESELAVAALQAGAVELVNKPTALATERLYELGGELVAKVRTAAGAVARAPPEPAPSPKDVSAPVARAAAKSLVVVGTSTGGPQALTRLLSELPVDFPAPLALALHIPTGYTEAVARRLNAHCALEVFEAVDGLELRPGRVVLARSGQHLKLERHGPVTLARLDRQPLRTAHHPSVDVLFESAARSWGSDVVGLVLTGMGDDGVEGARAIREAGGTVLTESESSCVVYGMPRAVKEAGLATASAPLEGMLALLRRHVR</sequence>
<dbReference type="GO" id="GO:0008984">
    <property type="term" value="F:protein-glutamate methylesterase activity"/>
    <property type="evidence" value="ECO:0007669"/>
    <property type="project" value="UniProtKB-UniRule"/>
</dbReference>
<feature type="active site" evidence="3 4">
    <location>
        <position position="196"/>
    </location>
</feature>
<dbReference type="PANTHER" id="PTHR42872">
    <property type="entry name" value="PROTEIN-GLUTAMATE METHYLESTERASE/PROTEIN-GLUTAMINE GLUTAMINASE"/>
    <property type="match status" value="1"/>
</dbReference>
<reference evidence="8 9" key="1">
    <citation type="journal article" date="2019" name="Science">
        <title>Social genes are selection hotspots in kin groups of a soil microbe.</title>
        <authorList>
            <person name="Wielgoss S."/>
            <person name="Wolfensberger R."/>
            <person name="Sun L."/>
            <person name="Fiegna F."/>
            <person name="Velicer G.J."/>
        </authorList>
    </citation>
    <scope>NUCLEOTIDE SEQUENCE [LARGE SCALE GENOMIC DNA]</scope>
    <source>
        <strain evidence="8 9">MC3.5.9c15</strain>
    </source>
</reference>
<dbReference type="GO" id="GO:0050568">
    <property type="term" value="F:protein-glutamine glutaminase activity"/>
    <property type="evidence" value="ECO:0007669"/>
    <property type="project" value="UniProtKB-UniRule"/>
</dbReference>
<dbReference type="PROSITE" id="PS50110">
    <property type="entry name" value="RESPONSE_REGULATORY"/>
    <property type="match status" value="1"/>
</dbReference>
<feature type="active site" evidence="3 4">
    <location>
        <position position="169"/>
    </location>
</feature>
<feature type="domain" description="CheB-type methylesterase" evidence="7">
    <location>
        <begin position="157"/>
        <end position="348"/>
    </location>
</feature>
<proteinExistence type="inferred from homology"/>
<dbReference type="RefSeq" id="WP_140800300.1">
    <property type="nucleotide sequence ID" value="NZ_CP017169.1"/>
</dbReference>
<feature type="modified residue" description="4-aspartylphosphate" evidence="3 5">
    <location>
        <position position="59"/>
    </location>
</feature>
<feature type="active site" evidence="3 4">
    <location>
        <position position="292"/>
    </location>
</feature>
<gene>
    <name evidence="3" type="primary">cheB</name>
    <name evidence="8" type="ORF">BHS09_34920</name>
</gene>
<dbReference type="SUPFAM" id="SSF52738">
    <property type="entry name" value="Methylesterase CheB, C-terminal domain"/>
    <property type="match status" value="1"/>
</dbReference>
<dbReference type="GO" id="GO:0006935">
    <property type="term" value="P:chemotaxis"/>
    <property type="evidence" value="ECO:0007669"/>
    <property type="project" value="UniProtKB-UniRule"/>
</dbReference>
<dbReference type="CDD" id="cd17541">
    <property type="entry name" value="REC_CheB-like"/>
    <property type="match status" value="1"/>
</dbReference>
<evidence type="ECO:0000313" key="8">
    <source>
        <dbReference type="EMBL" id="QDE71766.1"/>
    </source>
</evidence>
<comment type="PTM">
    <text evidence="3">Phosphorylated by CheA. Phosphorylation of the N-terminal regulatory domain activates the methylesterase activity.</text>
</comment>
<keyword evidence="3 5" id="KW-0597">Phosphoprotein</keyword>
<dbReference type="EC" id="3.5.1.44" evidence="3"/>
<dbReference type="EC" id="3.1.1.61" evidence="3"/>
<dbReference type="HAMAP" id="MF_00099">
    <property type="entry name" value="CheB_chemtxs"/>
    <property type="match status" value="1"/>
</dbReference>
<dbReference type="SUPFAM" id="SSF52172">
    <property type="entry name" value="CheY-like"/>
    <property type="match status" value="1"/>
</dbReference>
<dbReference type="InterPro" id="IPR001789">
    <property type="entry name" value="Sig_transdc_resp-reg_receiver"/>
</dbReference>
<dbReference type="SMART" id="SM00448">
    <property type="entry name" value="REC"/>
    <property type="match status" value="1"/>
</dbReference>
<keyword evidence="1 3" id="KW-0378">Hydrolase</keyword>
<evidence type="ECO:0000256" key="1">
    <source>
        <dbReference type="ARBA" id="ARBA00022801"/>
    </source>
</evidence>
<dbReference type="Proteomes" id="UP000320179">
    <property type="component" value="Chromosome"/>
</dbReference>
<dbReference type="NCBIfam" id="NF001965">
    <property type="entry name" value="PRK00742.1"/>
    <property type="match status" value="1"/>
</dbReference>
<accession>A0AAE6KVX1</accession>
<dbReference type="Pfam" id="PF00072">
    <property type="entry name" value="Response_reg"/>
    <property type="match status" value="1"/>
</dbReference>
<dbReference type="InterPro" id="IPR035909">
    <property type="entry name" value="CheB_C"/>
</dbReference>
<dbReference type="InterPro" id="IPR008248">
    <property type="entry name" value="CheB-like"/>
</dbReference>
<dbReference type="Pfam" id="PF01339">
    <property type="entry name" value="CheB_methylest"/>
    <property type="match status" value="1"/>
</dbReference>
<comment type="similarity">
    <text evidence="3">Belongs to the CheB family.</text>
</comment>
<dbReference type="CDD" id="cd16432">
    <property type="entry name" value="CheB_Rec"/>
    <property type="match status" value="1"/>
</dbReference>
<dbReference type="InterPro" id="IPR000673">
    <property type="entry name" value="Sig_transdc_resp-reg_Me-estase"/>
</dbReference>
<dbReference type="PROSITE" id="PS50122">
    <property type="entry name" value="CHEB"/>
    <property type="match status" value="1"/>
</dbReference>
<comment type="function">
    <text evidence="3">Involved in chemotaxis. Part of a chemotaxis signal transduction system that modulates chemotaxis in response to various stimuli. Catalyzes the demethylation of specific methylglutamate residues introduced into the chemoreceptors (methyl-accepting chemotaxis proteins or MCP) by CheR. Also mediates the irreversible deamidation of specific glutamine residues to glutamic acid.</text>
</comment>
<organism evidence="8 9">
    <name type="scientific">Myxococcus xanthus</name>
    <dbReference type="NCBI Taxonomy" id="34"/>
    <lineage>
        <taxon>Bacteria</taxon>
        <taxon>Pseudomonadati</taxon>
        <taxon>Myxococcota</taxon>
        <taxon>Myxococcia</taxon>
        <taxon>Myxococcales</taxon>
        <taxon>Cystobacterineae</taxon>
        <taxon>Myxococcaceae</taxon>
        <taxon>Myxococcus</taxon>
    </lineage>
</organism>